<evidence type="ECO:0000313" key="2">
    <source>
        <dbReference type="EMBL" id="KAJ7227265.1"/>
    </source>
</evidence>
<reference evidence="2" key="1">
    <citation type="submission" date="2023-03" db="EMBL/GenBank/DDBJ databases">
        <title>Massive genome expansion in bonnet fungi (Mycena s.s.) driven by repeated elements and novel gene families across ecological guilds.</title>
        <authorList>
            <consortium name="Lawrence Berkeley National Laboratory"/>
            <person name="Harder C.B."/>
            <person name="Miyauchi S."/>
            <person name="Viragh M."/>
            <person name="Kuo A."/>
            <person name="Thoen E."/>
            <person name="Andreopoulos B."/>
            <person name="Lu D."/>
            <person name="Skrede I."/>
            <person name="Drula E."/>
            <person name="Henrissat B."/>
            <person name="Morin E."/>
            <person name="Kohler A."/>
            <person name="Barry K."/>
            <person name="LaButti K."/>
            <person name="Morin E."/>
            <person name="Salamov A."/>
            <person name="Lipzen A."/>
            <person name="Mereny Z."/>
            <person name="Hegedus B."/>
            <person name="Baldrian P."/>
            <person name="Stursova M."/>
            <person name="Weitz H."/>
            <person name="Taylor A."/>
            <person name="Grigoriev I.V."/>
            <person name="Nagy L.G."/>
            <person name="Martin F."/>
            <person name="Kauserud H."/>
        </authorList>
    </citation>
    <scope>NUCLEOTIDE SEQUENCE</scope>
    <source>
        <strain evidence="2">9144</strain>
    </source>
</reference>
<evidence type="ECO:0000313" key="3">
    <source>
        <dbReference type="Proteomes" id="UP001219525"/>
    </source>
</evidence>
<feature type="non-terminal residue" evidence="2">
    <location>
        <position position="173"/>
    </location>
</feature>
<protein>
    <submittedName>
        <fullName evidence="2">Uncharacterized protein</fullName>
    </submittedName>
</protein>
<organism evidence="2 3">
    <name type="scientific">Mycena pura</name>
    <dbReference type="NCBI Taxonomy" id="153505"/>
    <lineage>
        <taxon>Eukaryota</taxon>
        <taxon>Fungi</taxon>
        <taxon>Dikarya</taxon>
        <taxon>Basidiomycota</taxon>
        <taxon>Agaricomycotina</taxon>
        <taxon>Agaricomycetes</taxon>
        <taxon>Agaricomycetidae</taxon>
        <taxon>Agaricales</taxon>
        <taxon>Marasmiineae</taxon>
        <taxon>Mycenaceae</taxon>
        <taxon>Mycena</taxon>
    </lineage>
</organism>
<feature type="region of interest" description="Disordered" evidence="1">
    <location>
        <begin position="15"/>
        <end position="46"/>
    </location>
</feature>
<proteinExistence type="predicted"/>
<keyword evidence="3" id="KW-1185">Reference proteome</keyword>
<name>A0AAD7E3Y3_9AGAR</name>
<gene>
    <name evidence="2" type="ORF">GGX14DRAFT_313566</name>
</gene>
<sequence>YGTWSIPTLNRLRDHHTQASRIAAKKQRSEDKQLGGSIQMSGSRMPMGGRPGSGYGVYAHHDAQTVEVAYFLSERVLIYVQDCDVLQETVRALAPGIYQEIRETNRAAHVNHLGRTGMNTFTCSEYCSQQHHDQDRGWSLCCQLFKKCRDDEYNFAYAEWGVYIVTEVNAFWS</sequence>
<dbReference type="AlphaFoldDB" id="A0AAD7E3Y3"/>
<comment type="caution">
    <text evidence="2">The sequence shown here is derived from an EMBL/GenBank/DDBJ whole genome shotgun (WGS) entry which is preliminary data.</text>
</comment>
<dbReference type="EMBL" id="JARJCW010000003">
    <property type="protein sequence ID" value="KAJ7227265.1"/>
    <property type="molecule type" value="Genomic_DNA"/>
</dbReference>
<dbReference type="Proteomes" id="UP001219525">
    <property type="component" value="Unassembled WGS sequence"/>
</dbReference>
<evidence type="ECO:0000256" key="1">
    <source>
        <dbReference type="SAM" id="MobiDB-lite"/>
    </source>
</evidence>
<accession>A0AAD7E3Y3</accession>
<feature type="non-terminal residue" evidence="2">
    <location>
        <position position="1"/>
    </location>
</feature>